<accession>A8ABD1</accession>
<reference evidence="1 2" key="1">
    <citation type="journal article" date="2008" name="Genome Biol.">
        <title>A genomic analysis of the archaeal system Ignicoccus hospitalis-Nanoarchaeum equitans.</title>
        <authorList>
            <person name="Podar M."/>
            <person name="Anderson I."/>
            <person name="Makarova K.S."/>
            <person name="Elkins J.G."/>
            <person name="Ivanova N."/>
            <person name="Wall M.A."/>
            <person name="Lykidis A."/>
            <person name="Mavromatis K."/>
            <person name="Sun H."/>
            <person name="Hudson M.E."/>
            <person name="Chen W."/>
            <person name="Deciu C."/>
            <person name="Hutchison D."/>
            <person name="Eads J.R."/>
            <person name="Anderson A."/>
            <person name="Fernandes F."/>
            <person name="Szeto E."/>
            <person name="Lapidus A."/>
            <person name="Kyrpides N.C."/>
            <person name="Saier M.H.Jr."/>
            <person name="Richardson P.M."/>
            <person name="Rachel R."/>
            <person name="Huber H."/>
            <person name="Eisen J.A."/>
            <person name="Koonin E.V."/>
            <person name="Keller M."/>
            <person name="Stetter K.O."/>
        </authorList>
    </citation>
    <scope>NUCLEOTIDE SEQUENCE [LARGE SCALE GENOMIC DNA]</scope>
    <source>
        <strain evidence="2">KIN4/I / DSM 18386 / JCM 14125</strain>
    </source>
</reference>
<gene>
    <name evidence="1" type="ordered locus">Igni_1055</name>
</gene>
<dbReference type="AlphaFoldDB" id="A8ABD1"/>
<evidence type="ECO:0000313" key="1">
    <source>
        <dbReference type="EMBL" id="ABU82233.1"/>
    </source>
</evidence>
<dbReference type="HOGENOM" id="CLU_1369518_0_0_2"/>
<evidence type="ECO:0000313" key="2">
    <source>
        <dbReference type="Proteomes" id="UP000000262"/>
    </source>
</evidence>
<dbReference type="Proteomes" id="UP000000262">
    <property type="component" value="Chromosome"/>
</dbReference>
<proteinExistence type="predicted"/>
<protein>
    <submittedName>
        <fullName evidence="1">Uncharacterized protein</fullName>
    </submittedName>
</protein>
<keyword evidence="2" id="KW-1185">Reference proteome</keyword>
<dbReference type="EMBL" id="CP000816">
    <property type="protein sequence ID" value="ABU82233.1"/>
    <property type="molecule type" value="Genomic_DNA"/>
</dbReference>
<name>A8ABD1_IGNH4</name>
<dbReference type="STRING" id="453591.Igni_1055"/>
<sequence length="199" mass="22564">MSRFAPSPPGGRLDFEEAHSCSSLFAFLLFEALRTKYGDRFVKEFCENSEVYPLMGVAAITLEANVAITCPEMAEMFKRADYPPHLKSLVEEACKGRGGRPKEEIIEEFLRECNTKGLKDALQKLTEFKLETLNDKENEILNVAFGRLPQAVSYAQKYDVDVSKPVMQSVLLMSMFISNVLKEVREELERCERSYSASP</sequence>
<organism evidence="1 2">
    <name type="scientific">Ignicoccus hospitalis (strain KIN4/I / DSM 18386 / JCM 14125)</name>
    <dbReference type="NCBI Taxonomy" id="453591"/>
    <lineage>
        <taxon>Archaea</taxon>
        <taxon>Thermoproteota</taxon>
        <taxon>Thermoprotei</taxon>
        <taxon>Desulfurococcales</taxon>
        <taxon>Desulfurococcaceae</taxon>
        <taxon>Ignicoccus</taxon>
    </lineage>
</organism>
<dbReference type="KEGG" id="iho:Igni_1055"/>